<dbReference type="EMBL" id="MVBK01000044">
    <property type="protein sequence ID" value="OOG24781.1"/>
    <property type="molecule type" value="Genomic_DNA"/>
</dbReference>
<dbReference type="CDD" id="cd02440">
    <property type="entry name" value="AdoMet_MTases"/>
    <property type="match status" value="1"/>
</dbReference>
<evidence type="ECO:0000256" key="6">
    <source>
        <dbReference type="ARBA" id="ARBA00022691"/>
    </source>
</evidence>
<dbReference type="GO" id="GO:0032259">
    <property type="term" value="P:methylation"/>
    <property type="evidence" value="ECO:0007669"/>
    <property type="project" value="UniProtKB-KW"/>
</dbReference>
<keyword evidence="6" id="KW-0949">S-adenosyl-L-methionine</keyword>
<dbReference type="GO" id="GO:0006364">
    <property type="term" value="P:rRNA processing"/>
    <property type="evidence" value="ECO:0007669"/>
    <property type="project" value="UniProtKB-KW"/>
</dbReference>
<dbReference type="GO" id="GO:0008168">
    <property type="term" value="F:methyltransferase activity"/>
    <property type="evidence" value="ECO:0007669"/>
    <property type="project" value="UniProtKB-KW"/>
</dbReference>
<dbReference type="CDD" id="cd21153">
    <property type="entry name" value="PUA_RlmI"/>
    <property type="match status" value="1"/>
</dbReference>
<dbReference type="RefSeq" id="WP_077278649.1">
    <property type="nucleotide sequence ID" value="NZ_MVBK01000044.1"/>
</dbReference>
<evidence type="ECO:0000256" key="1">
    <source>
        <dbReference type="ARBA" id="ARBA00004496"/>
    </source>
</evidence>
<dbReference type="SUPFAM" id="SSF88697">
    <property type="entry name" value="PUA domain-like"/>
    <property type="match status" value="1"/>
</dbReference>
<comment type="similarity">
    <text evidence="7">Belongs to the methyltransferase superfamily. RlmI family.</text>
</comment>
<dbReference type="PANTHER" id="PTHR42873">
    <property type="entry name" value="RIBOSOMAL RNA LARGE SUBUNIT METHYLTRANSFERASE"/>
    <property type="match status" value="1"/>
</dbReference>
<dbReference type="InterPro" id="IPR029063">
    <property type="entry name" value="SAM-dependent_MTases_sf"/>
</dbReference>
<evidence type="ECO:0000313" key="10">
    <source>
        <dbReference type="EMBL" id="OOG24781.1"/>
    </source>
</evidence>
<evidence type="ECO:0000256" key="5">
    <source>
        <dbReference type="ARBA" id="ARBA00022679"/>
    </source>
</evidence>
<comment type="subcellular location">
    <subcellularLocation>
        <location evidence="1">Cytoplasm</location>
    </subcellularLocation>
</comment>
<name>A0A1V3NI75_9GAMM</name>
<keyword evidence="2" id="KW-0963">Cytoplasm</keyword>
<dbReference type="OrthoDB" id="9805492at2"/>
<organism evidence="10 11">
    <name type="scientific">Thioalkalivibrio denitrificans</name>
    <dbReference type="NCBI Taxonomy" id="108003"/>
    <lineage>
        <taxon>Bacteria</taxon>
        <taxon>Pseudomonadati</taxon>
        <taxon>Pseudomonadota</taxon>
        <taxon>Gammaproteobacteria</taxon>
        <taxon>Chromatiales</taxon>
        <taxon>Ectothiorhodospiraceae</taxon>
        <taxon>Thioalkalivibrio</taxon>
    </lineage>
</organism>
<dbReference type="AlphaFoldDB" id="A0A1V3NI75"/>
<dbReference type="InterPro" id="IPR036974">
    <property type="entry name" value="PUA_sf"/>
</dbReference>
<evidence type="ECO:0000256" key="4">
    <source>
        <dbReference type="ARBA" id="ARBA00022603"/>
    </source>
</evidence>
<proteinExistence type="inferred from homology"/>
<dbReference type="Pfam" id="PF17785">
    <property type="entry name" value="PUA_3"/>
    <property type="match status" value="1"/>
</dbReference>
<dbReference type="PANTHER" id="PTHR42873:SF1">
    <property type="entry name" value="S-ADENOSYLMETHIONINE-DEPENDENT METHYLTRANSFERASE DOMAIN-CONTAINING PROTEIN"/>
    <property type="match status" value="1"/>
</dbReference>
<dbReference type="Gene3D" id="3.40.50.150">
    <property type="entry name" value="Vaccinia Virus protein VP39"/>
    <property type="match status" value="1"/>
</dbReference>
<keyword evidence="4 10" id="KW-0489">Methyltransferase</keyword>
<dbReference type="STRING" id="108003.B1C78_08120"/>
<feature type="domain" description="RlmI-like PUA" evidence="9">
    <location>
        <begin position="9"/>
        <end position="75"/>
    </location>
</feature>
<feature type="domain" description="S-adenosylmethionine-dependent methyltransferase" evidence="8">
    <location>
        <begin position="181"/>
        <end position="394"/>
    </location>
</feature>
<keyword evidence="5 10" id="KW-0808">Transferase</keyword>
<dbReference type="Gene3D" id="3.30.750.80">
    <property type="entry name" value="RNA methyltransferase domain (HRMD) like"/>
    <property type="match status" value="1"/>
</dbReference>
<keyword evidence="11" id="KW-1185">Reference proteome</keyword>
<dbReference type="GO" id="GO:0005737">
    <property type="term" value="C:cytoplasm"/>
    <property type="evidence" value="ECO:0007669"/>
    <property type="project" value="UniProtKB-SubCell"/>
</dbReference>
<dbReference type="InterPro" id="IPR041532">
    <property type="entry name" value="RlmI-like_PUA"/>
</dbReference>
<dbReference type="GO" id="GO:0003723">
    <property type="term" value="F:RNA binding"/>
    <property type="evidence" value="ECO:0007669"/>
    <property type="project" value="InterPro"/>
</dbReference>
<dbReference type="PROSITE" id="PS50890">
    <property type="entry name" value="PUA"/>
    <property type="match status" value="1"/>
</dbReference>
<dbReference type="CDD" id="cd11572">
    <property type="entry name" value="RlmI_M_like"/>
    <property type="match status" value="1"/>
</dbReference>
<evidence type="ECO:0000256" key="2">
    <source>
        <dbReference type="ARBA" id="ARBA00022490"/>
    </source>
</evidence>
<sequence>MDSLDYTPLRLKKHEERRLLAGHAWVFSNEVDTAATPIRDLAPGQPVLIEDHRGKAIGTGYANPRSLICARLMSRDKAHPFSASLLVHRLKVALSLRERLFPEPFYRLAYAESDGLPGLVVDRYGDVLAAQVTTAGMEVMQDAILEALSKVVHPKAVLWRNDSPVRELEGLDLYVRPALGEVPEHVIVSEHGARFHAPLHSGQKTGWFFDQRDNRAWLARISKGMRVLDLFSYVGAWGVQAALNGAEAVTCVDASGDALDGVAANAQANGVSDRVSGVKGDVFEVLRQLREDQARFDVVITDPPAFIKRRKDVKEGTAAYRRLNQMALQVMAKDGILIACSCSQHMEAGSLEAQIHGAARHVDRNLQILARGGQAPDHPVHPAMPETAYLKAVLCRAMQG</sequence>
<dbReference type="Gene3D" id="2.30.130.10">
    <property type="entry name" value="PUA domain"/>
    <property type="match status" value="1"/>
</dbReference>
<gene>
    <name evidence="10" type="ORF">B1C78_08120</name>
</gene>
<keyword evidence="3" id="KW-0698">rRNA processing</keyword>
<evidence type="ECO:0000259" key="9">
    <source>
        <dbReference type="Pfam" id="PF17785"/>
    </source>
</evidence>
<reference evidence="10 11" key="1">
    <citation type="submission" date="2017-02" db="EMBL/GenBank/DDBJ databases">
        <title>Genomic diversity within the haloalkaliphilic genus Thioalkalivibrio.</title>
        <authorList>
            <person name="Ahn A.-C."/>
            <person name="Meier-Kolthoff J."/>
            <person name="Overmars L."/>
            <person name="Richter M."/>
            <person name="Woyke T."/>
            <person name="Sorokin D.Y."/>
            <person name="Muyzer G."/>
        </authorList>
    </citation>
    <scope>NUCLEOTIDE SEQUENCE [LARGE SCALE GENOMIC DNA]</scope>
    <source>
        <strain evidence="10 11">ALJD</strain>
    </source>
</reference>
<dbReference type="Proteomes" id="UP000189462">
    <property type="component" value="Unassembled WGS sequence"/>
</dbReference>
<evidence type="ECO:0000256" key="3">
    <source>
        <dbReference type="ARBA" id="ARBA00022552"/>
    </source>
</evidence>
<protein>
    <submittedName>
        <fullName evidence="10">rRNA large subunit methyltransferase I</fullName>
    </submittedName>
</protein>
<dbReference type="InterPro" id="IPR015947">
    <property type="entry name" value="PUA-like_sf"/>
</dbReference>
<comment type="caution">
    <text evidence="10">The sequence shown here is derived from an EMBL/GenBank/DDBJ whole genome shotgun (WGS) entry which is preliminary data.</text>
</comment>
<accession>A0A1V3NI75</accession>
<dbReference type="Pfam" id="PF10672">
    <property type="entry name" value="Methyltrans_SAM"/>
    <property type="match status" value="1"/>
</dbReference>
<evidence type="ECO:0000313" key="11">
    <source>
        <dbReference type="Proteomes" id="UP000189462"/>
    </source>
</evidence>
<evidence type="ECO:0000259" key="8">
    <source>
        <dbReference type="Pfam" id="PF10672"/>
    </source>
</evidence>
<evidence type="ECO:0000256" key="7">
    <source>
        <dbReference type="ARBA" id="ARBA00038091"/>
    </source>
</evidence>
<dbReference type="SUPFAM" id="SSF53335">
    <property type="entry name" value="S-adenosyl-L-methionine-dependent methyltransferases"/>
    <property type="match status" value="1"/>
</dbReference>
<dbReference type="InterPro" id="IPR019614">
    <property type="entry name" value="SAM-dep_methyl-trfase"/>
</dbReference>